<evidence type="ECO:0000256" key="1">
    <source>
        <dbReference type="ARBA" id="ARBA00004651"/>
    </source>
</evidence>
<keyword evidence="3" id="KW-1003">Cell membrane</keyword>
<sequence length="272" mass="31253">MKIKNFKGYFFIMPSLIGFSMLYVIPFLLGLRYSVSRSGFDDTFVGFTNYRNIINSLSFRLALKNNLIFLFAGLTIIIVLSFVLALIIHEINAPKILKLCIVLPIAIPSATVAGYFREVFATGANNLMDSEFAMIGVILIFLWRSTGYNLIIYLAALSQLDKSVIEASEIDGANYLEKLRHVIIPLVTPATFFVSIISIINSFKIYKDLYILQGNYPNPKIYMLQHYMNNKFRDLEYEKLTSAAYLFAIFIFIIALMFYYMDRRYIKKIGEN</sequence>
<evidence type="ECO:0000313" key="10">
    <source>
        <dbReference type="Proteomes" id="UP000198636"/>
    </source>
</evidence>
<dbReference type="STRING" id="1120976.SAMN03080606_00453"/>
<evidence type="ECO:0000256" key="4">
    <source>
        <dbReference type="ARBA" id="ARBA00022692"/>
    </source>
</evidence>
<dbReference type="InterPro" id="IPR000515">
    <property type="entry name" value="MetI-like"/>
</dbReference>
<name>A0A1G5BLD2_9FIRM</name>
<dbReference type="RefSeq" id="WP_176758829.1">
    <property type="nucleotide sequence ID" value="NZ_FMUS01000002.1"/>
</dbReference>
<keyword evidence="6 7" id="KW-0472">Membrane</keyword>
<dbReference type="EMBL" id="FMUS01000002">
    <property type="protein sequence ID" value="SCX90927.1"/>
    <property type="molecule type" value="Genomic_DNA"/>
</dbReference>
<evidence type="ECO:0000256" key="2">
    <source>
        <dbReference type="ARBA" id="ARBA00022448"/>
    </source>
</evidence>
<evidence type="ECO:0000259" key="8">
    <source>
        <dbReference type="PROSITE" id="PS50928"/>
    </source>
</evidence>
<evidence type="ECO:0000256" key="5">
    <source>
        <dbReference type="ARBA" id="ARBA00022989"/>
    </source>
</evidence>
<keyword evidence="4 7" id="KW-0812">Transmembrane</keyword>
<keyword evidence="5 7" id="KW-1133">Transmembrane helix</keyword>
<feature type="domain" description="ABC transmembrane type-1" evidence="8">
    <location>
        <begin position="63"/>
        <end position="258"/>
    </location>
</feature>
<gene>
    <name evidence="9" type="ORF">SAMN03080606_00453</name>
</gene>
<dbReference type="PANTHER" id="PTHR43227">
    <property type="entry name" value="BLL4140 PROTEIN"/>
    <property type="match status" value="1"/>
</dbReference>
<organism evidence="9 10">
    <name type="scientific">Alkaliphilus peptidifermentans DSM 18978</name>
    <dbReference type="NCBI Taxonomy" id="1120976"/>
    <lineage>
        <taxon>Bacteria</taxon>
        <taxon>Bacillati</taxon>
        <taxon>Bacillota</taxon>
        <taxon>Clostridia</taxon>
        <taxon>Peptostreptococcales</taxon>
        <taxon>Natronincolaceae</taxon>
        <taxon>Alkaliphilus</taxon>
    </lineage>
</organism>
<dbReference type="GO" id="GO:0005886">
    <property type="term" value="C:plasma membrane"/>
    <property type="evidence" value="ECO:0007669"/>
    <property type="project" value="UniProtKB-SubCell"/>
</dbReference>
<feature type="transmembrane region" description="Helical" evidence="7">
    <location>
        <begin position="9"/>
        <end position="29"/>
    </location>
</feature>
<evidence type="ECO:0000256" key="3">
    <source>
        <dbReference type="ARBA" id="ARBA00022475"/>
    </source>
</evidence>
<proteinExistence type="inferred from homology"/>
<keyword evidence="10" id="KW-1185">Reference proteome</keyword>
<dbReference type="PANTHER" id="PTHR43227:SF7">
    <property type="entry name" value="ARABINOOLIGOSACCHARIDES TRANSPORT SYSTEM PERMEASE PROTEIN ARAP"/>
    <property type="match status" value="1"/>
</dbReference>
<comment type="subcellular location">
    <subcellularLocation>
        <location evidence="1 7">Cell membrane</location>
        <topology evidence="1 7">Multi-pass membrane protein</topology>
    </subcellularLocation>
</comment>
<feature type="transmembrane region" description="Helical" evidence="7">
    <location>
        <begin position="182"/>
        <end position="200"/>
    </location>
</feature>
<accession>A0A1G5BLD2</accession>
<evidence type="ECO:0000256" key="6">
    <source>
        <dbReference type="ARBA" id="ARBA00023136"/>
    </source>
</evidence>
<feature type="transmembrane region" description="Helical" evidence="7">
    <location>
        <begin position="243"/>
        <end position="261"/>
    </location>
</feature>
<dbReference type="CDD" id="cd06261">
    <property type="entry name" value="TM_PBP2"/>
    <property type="match status" value="1"/>
</dbReference>
<dbReference type="SUPFAM" id="SSF161098">
    <property type="entry name" value="MetI-like"/>
    <property type="match status" value="1"/>
</dbReference>
<feature type="transmembrane region" description="Helical" evidence="7">
    <location>
        <begin position="96"/>
        <end position="116"/>
    </location>
</feature>
<dbReference type="Pfam" id="PF00528">
    <property type="entry name" value="BPD_transp_1"/>
    <property type="match status" value="1"/>
</dbReference>
<dbReference type="GO" id="GO:0055085">
    <property type="term" value="P:transmembrane transport"/>
    <property type="evidence" value="ECO:0007669"/>
    <property type="project" value="InterPro"/>
</dbReference>
<evidence type="ECO:0000256" key="7">
    <source>
        <dbReference type="RuleBase" id="RU363032"/>
    </source>
</evidence>
<dbReference type="InterPro" id="IPR035906">
    <property type="entry name" value="MetI-like_sf"/>
</dbReference>
<dbReference type="AlphaFoldDB" id="A0A1G5BLD2"/>
<reference evidence="9 10" key="1">
    <citation type="submission" date="2016-10" db="EMBL/GenBank/DDBJ databases">
        <authorList>
            <person name="de Groot N.N."/>
        </authorList>
    </citation>
    <scope>NUCLEOTIDE SEQUENCE [LARGE SCALE GENOMIC DNA]</scope>
    <source>
        <strain evidence="9 10">DSM 18978</strain>
    </source>
</reference>
<feature type="transmembrane region" description="Helical" evidence="7">
    <location>
        <begin position="132"/>
        <end position="156"/>
    </location>
</feature>
<dbReference type="PROSITE" id="PS50928">
    <property type="entry name" value="ABC_TM1"/>
    <property type="match status" value="1"/>
</dbReference>
<comment type="similarity">
    <text evidence="7">Belongs to the binding-protein-dependent transport system permease family.</text>
</comment>
<keyword evidence="9" id="KW-0762">Sugar transport</keyword>
<dbReference type="InterPro" id="IPR050809">
    <property type="entry name" value="UgpAE/MalFG_permease"/>
</dbReference>
<evidence type="ECO:0000313" key="9">
    <source>
        <dbReference type="EMBL" id="SCX90927.1"/>
    </source>
</evidence>
<dbReference type="Gene3D" id="1.10.3720.10">
    <property type="entry name" value="MetI-like"/>
    <property type="match status" value="1"/>
</dbReference>
<feature type="transmembrane region" description="Helical" evidence="7">
    <location>
        <begin position="67"/>
        <end position="89"/>
    </location>
</feature>
<protein>
    <submittedName>
        <fullName evidence="9">Multiple sugar transport system permease protein</fullName>
    </submittedName>
</protein>
<dbReference type="Proteomes" id="UP000198636">
    <property type="component" value="Unassembled WGS sequence"/>
</dbReference>
<keyword evidence="2 7" id="KW-0813">Transport</keyword>